<comment type="caution">
    <text evidence="2">The sequence shown here is derived from an EMBL/GenBank/DDBJ whole genome shotgun (WGS) entry which is preliminary data.</text>
</comment>
<dbReference type="SUPFAM" id="SSF55154">
    <property type="entry name" value="CYTH-like phosphatases"/>
    <property type="match status" value="1"/>
</dbReference>
<evidence type="ECO:0000313" key="3">
    <source>
        <dbReference type="Proteomes" id="UP000265643"/>
    </source>
</evidence>
<dbReference type="RefSeq" id="WP_119298211.1">
    <property type="nucleotide sequence ID" value="NZ_BHGK01000001.1"/>
</dbReference>
<dbReference type="InterPro" id="IPR023577">
    <property type="entry name" value="CYTH_domain"/>
</dbReference>
<accession>A0A391P5R7</accession>
<organism evidence="2 3">
    <name type="scientific">Mediterraneibacter butyricigenes</name>
    <dbReference type="NCBI Taxonomy" id="2316025"/>
    <lineage>
        <taxon>Bacteria</taxon>
        <taxon>Bacillati</taxon>
        <taxon>Bacillota</taxon>
        <taxon>Clostridia</taxon>
        <taxon>Lachnospirales</taxon>
        <taxon>Lachnospiraceae</taxon>
        <taxon>Mediterraneibacter</taxon>
    </lineage>
</organism>
<proteinExistence type="predicted"/>
<reference evidence="3" key="1">
    <citation type="submission" date="2018-09" db="EMBL/GenBank/DDBJ databases">
        <title>Draft Genome Sequence of Mediterraneibacter sp. KCTC 15684.</title>
        <authorList>
            <person name="Kim J.S."/>
            <person name="Han K.I."/>
            <person name="Suh M.K."/>
            <person name="Lee K.C."/>
            <person name="Eom M.K."/>
            <person name="Lee J.H."/>
            <person name="Park S.H."/>
            <person name="Kang S.W."/>
            <person name="Park J.E."/>
            <person name="Oh B.S."/>
            <person name="Yu S.Y."/>
            <person name="Choi S.H."/>
            <person name="Lee D.H."/>
            <person name="Yoon H."/>
            <person name="Kim B."/>
            <person name="Yang S.J."/>
            <person name="Lee J.S."/>
        </authorList>
    </citation>
    <scope>NUCLEOTIDE SEQUENCE [LARGE SCALE GENOMIC DNA]</scope>
    <source>
        <strain evidence="3">KCTC 15684</strain>
    </source>
</reference>
<dbReference type="Gene3D" id="2.40.320.10">
    <property type="entry name" value="Hypothetical Protein Pfu-838710-001"/>
    <property type="match status" value="1"/>
</dbReference>
<dbReference type="InterPro" id="IPR033469">
    <property type="entry name" value="CYTH-like_dom_sf"/>
</dbReference>
<dbReference type="Proteomes" id="UP000265643">
    <property type="component" value="Unassembled WGS sequence"/>
</dbReference>
<sequence length="189" mass="21285">MSVEVEIKLKIREGDVTALKNALNSQGFVTGDTVIESDLYYTSTHHDFIRLDEALRVRTIETLRNGTVEFVSSVLTYKGPKLDQRSMARKELETSIGDATVCDEILRSIGFCPVPPVQKKRQHFLKEDVTACIDSVEGLGDYLELEIIVPSESQREAALKKIETLLLYLGYSMSDTTRISYLSMLMQKS</sequence>
<dbReference type="SMART" id="SM01118">
    <property type="entry name" value="CYTH"/>
    <property type="match status" value="1"/>
</dbReference>
<evidence type="ECO:0000259" key="1">
    <source>
        <dbReference type="PROSITE" id="PS51707"/>
    </source>
</evidence>
<gene>
    <name evidence="2" type="ORF">KGMB01110_20420</name>
</gene>
<dbReference type="Pfam" id="PF01928">
    <property type="entry name" value="CYTH"/>
    <property type="match status" value="1"/>
</dbReference>
<dbReference type="EMBL" id="BHGK01000001">
    <property type="protein sequence ID" value="GCA67606.1"/>
    <property type="molecule type" value="Genomic_DNA"/>
</dbReference>
<keyword evidence="3" id="KW-1185">Reference proteome</keyword>
<evidence type="ECO:0000313" key="2">
    <source>
        <dbReference type="EMBL" id="GCA67606.1"/>
    </source>
</evidence>
<dbReference type="AlphaFoldDB" id="A0A391P5R7"/>
<dbReference type="CDD" id="cd07890">
    <property type="entry name" value="CYTH-like_AC_IV-like"/>
    <property type="match status" value="1"/>
</dbReference>
<feature type="domain" description="CYTH" evidence="1">
    <location>
        <begin position="2"/>
        <end position="187"/>
    </location>
</feature>
<dbReference type="InterPro" id="IPR008173">
    <property type="entry name" value="Adenylyl_cyclase_CyaB"/>
</dbReference>
<name>A0A391P5R7_9FIRM</name>
<dbReference type="PANTHER" id="PTHR21028:SF2">
    <property type="entry name" value="CYTH DOMAIN-CONTAINING PROTEIN"/>
    <property type="match status" value="1"/>
</dbReference>
<dbReference type="PANTHER" id="PTHR21028">
    <property type="entry name" value="SI:CH211-156B7.4"/>
    <property type="match status" value="1"/>
</dbReference>
<dbReference type="NCBIfam" id="TIGR00318">
    <property type="entry name" value="cyaB"/>
    <property type="match status" value="1"/>
</dbReference>
<dbReference type="PROSITE" id="PS51707">
    <property type="entry name" value="CYTH"/>
    <property type="match status" value="1"/>
</dbReference>
<protein>
    <submittedName>
        <fullName evidence="2">Adenylate cyclase</fullName>
    </submittedName>
</protein>